<feature type="compositionally biased region" description="Basic and acidic residues" evidence="1">
    <location>
        <begin position="131"/>
        <end position="141"/>
    </location>
</feature>
<feature type="region of interest" description="Disordered" evidence="1">
    <location>
        <begin position="111"/>
        <end position="143"/>
    </location>
</feature>
<dbReference type="InterPro" id="IPR043737">
    <property type="entry name" value="DUF5682"/>
</dbReference>
<organism evidence="2 3">
    <name type="scientific">Naumannella cuiyingiana</name>
    <dbReference type="NCBI Taxonomy" id="1347891"/>
    <lineage>
        <taxon>Bacteria</taxon>
        <taxon>Bacillati</taxon>
        <taxon>Actinomycetota</taxon>
        <taxon>Actinomycetes</taxon>
        <taxon>Propionibacteriales</taxon>
        <taxon>Propionibacteriaceae</taxon>
        <taxon>Naumannella</taxon>
    </lineage>
</organism>
<gene>
    <name evidence="2" type="ORF">GGQ54_001933</name>
</gene>
<dbReference type="RefSeq" id="WP_179445204.1">
    <property type="nucleotide sequence ID" value="NZ_JACBZS010000001.1"/>
</dbReference>
<dbReference type="Pfam" id="PF18934">
    <property type="entry name" value="DUF5682"/>
    <property type="match status" value="1"/>
</dbReference>
<accession>A0A7Z0IL95</accession>
<sequence length="753" mass="80560">MAESGPRIRVLGVRHHGPGSARAVRAALAELQPRVVLIEGPPEADALVRFVADEELRPPVALLGYRNDDPSKAAFWPLAVFSPEWQALSWAVRNGAGVRFMDLPAANVLADPAPGPEALPVDDQPGDDQPGDDHGVDDHRRSGWRTDPIAVLARAGGYDDPERWWDDVIESRADGDPFDAVAEAMAAVREAAPPERDPEDQLTEDRREAHMRKMLRAVIKEGHDPIAVVCGAWHAPALSGKLPPATRDNQLLRGMPKAKVTLAWVPWTHSRLGLYSGYGAGVESPGWYHHLFTAPDRVVERWMTRAAGVLRDHDLPTSSAHVIEAVRLADSLAALRGRPLAGLAEVGDAVRSVLCEGSEVAAGIVLREAVIGEQLGTVPDGAPTVPLEADFRAAARAARLKPAAEEREIVLDLRGDLDRRRSVLLHRLVVLGIDWGEPIATGGLGTFKEGWLIAWRPELSVRLVEASLWGTTVAGAAGARLLRRTDTLASITGAIAAALTAELPEVLPPLLRELDARAARTNDVADLLDAVVPLAEAQRYGTVRGTDTAELARVARALLSRACAGLGAALAGLAEDAAADARERIDRVHRVVALLPGADVEWYAALAALLGRADLPAGIAGRVVRMLLDGGRIDGEEAARRLHAALSIGTPAAEKALWAEGFLAGGPLLLIHDERLLRVLDAWLAELGEDDFVETLPMLRRTFGRFAPAERRELNRVADRLAEPAAARADTEVDPDHAGGVLATVKMIIGGGP</sequence>
<evidence type="ECO:0000313" key="3">
    <source>
        <dbReference type="Proteomes" id="UP000527616"/>
    </source>
</evidence>
<dbReference type="PANTHER" id="PTHR30634:SF14">
    <property type="match status" value="1"/>
</dbReference>
<dbReference type="PANTHER" id="PTHR30634">
    <property type="entry name" value="OUTER MEMBRANE LOLAB LIPOPROTEIN INSERTION APPARATUS"/>
    <property type="match status" value="1"/>
</dbReference>
<keyword evidence="3" id="KW-1185">Reference proteome</keyword>
<reference evidence="2 3" key="1">
    <citation type="submission" date="2020-07" db="EMBL/GenBank/DDBJ databases">
        <title>Sequencing the genomes of 1000 actinobacteria strains.</title>
        <authorList>
            <person name="Klenk H.-P."/>
        </authorList>
    </citation>
    <scope>NUCLEOTIDE SEQUENCE [LARGE SCALE GENOMIC DNA]</scope>
    <source>
        <strain evidence="2 3">DSM 103164</strain>
    </source>
</reference>
<dbReference type="InterPro" id="IPR050458">
    <property type="entry name" value="LolB"/>
</dbReference>
<evidence type="ECO:0000256" key="1">
    <source>
        <dbReference type="SAM" id="MobiDB-lite"/>
    </source>
</evidence>
<proteinExistence type="predicted"/>
<dbReference type="Proteomes" id="UP000527616">
    <property type="component" value="Unassembled WGS sequence"/>
</dbReference>
<dbReference type="AlphaFoldDB" id="A0A7Z0IL95"/>
<name>A0A7Z0IL95_9ACTN</name>
<protein>
    <submittedName>
        <fullName evidence="2">Uncharacterized protein</fullName>
    </submittedName>
</protein>
<comment type="caution">
    <text evidence="2">The sequence shown here is derived from an EMBL/GenBank/DDBJ whole genome shotgun (WGS) entry which is preliminary data.</text>
</comment>
<evidence type="ECO:0000313" key="2">
    <source>
        <dbReference type="EMBL" id="NYI71373.1"/>
    </source>
</evidence>
<dbReference type="EMBL" id="JACBZS010000001">
    <property type="protein sequence ID" value="NYI71373.1"/>
    <property type="molecule type" value="Genomic_DNA"/>
</dbReference>